<reference evidence="2 3" key="1">
    <citation type="journal article" date="2014" name="BMC Genomics">
        <title>Genome sequencing of four Aureobasidium pullulans varieties: biotechnological potential, stress tolerance, and description of new species.</title>
        <authorList>
            <person name="Gostin Ar C."/>
            <person name="Ohm R.A."/>
            <person name="Kogej T."/>
            <person name="Sonjak S."/>
            <person name="Turk M."/>
            <person name="Zajc J."/>
            <person name="Zalar P."/>
            <person name="Grube M."/>
            <person name="Sun H."/>
            <person name="Han J."/>
            <person name="Sharma A."/>
            <person name="Chiniquy J."/>
            <person name="Ngan C.Y."/>
            <person name="Lipzen A."/>
            <person name="Barry K."/>
            <person name="Grigoriev I.V."/>
            <person name="Gunde-Cimerman N."/>
        </authorList>
    </citation>
    <scope>NUCLEOTIDE SEQUENCE [LARGE SCALE GENOMIC DNA]</scope>
    <source>
        <strain evidence="2 3">EXF-150</strain>
    </source>
</reference>
<dbReference type="RefSeq" id="XP_029763271.1">
    <property type="nucleotide sequence ID" value="XM_029903549.1"/>
</dbReference>
<accession>A0A074XTY6</accession>
<feature type="chain" id="PRO_5001702584" evidence="1">
    <location>
        <begin position="20"/>
        <end position="141"/>
    </location>
</feature>
<name>A0A074XTY6_AURPU</name>
<proteinExistence type="predicted"/>
<feature type="signal peptide" evidence="1">
    <location>
        <begin position="1"/>
        <end position="19"/>
    </location>
</feature>
<evidence type="ECO:0000313" key="3">
    <source>
        <dbReference type="Proteomes" id="UP000030706"/>
    </source>
</evidence>
<gene>
    <name evidence="2" type="ORF">M438DRAFT_332891</name>
</gene>
<evidence type="ECO:0000313" key="2">
    <source>
        <dbReference type="EMBL" id="KEQ87084.1"/>
    </source>
</evidence>
<dbReference type="EMBL" id="KL584977">
    <property type="protein sequence ID" value="KEQ87084.1"/>
    <property type="molecule type" value="Genomic_DNA"/>
</dbReference>
<protein>
    <submittedName>
        <fullName evidence="2">Uncharacterized protein</fullName>
    </submittedName>
</protein>
<keyword evidence="3" id="KW-1185">Reference proteome</keyword>
<sequence length="141" mass="16031">MKFVTIASGLLGVSTLSQAAINLTHSTNTDGTVNKGDFVRISWEIDETLDLMLSFVKKEDDTKKWPLGHRPIYTMWGGLRLDEGKGSFGYNIPSGKVKEGQLYGFYLEGKTIEESPLEFNNLTEWFEMHKWTPPKKEDLKL</sequence>
<dbReference type="AlphaFoldDB" id="A0A074XTY6"/>
<keyword evidence="1" id="KW-0732">Signal</keyword>
<organism evidence="2 3">
    <name type="scientific">Aureobasidium pullulans EXF-150</name>
    <dbReference type="NCBI Taxonomy" id="1043002"/>
    <lineage>
        <taxon>Eukaryota</taxon>
        <taxon>Fungi</taxon>
        <taxon>Dikarya</taxon>
        <taxon>Ascomycota</taxon>
        <taxon>Pezizomycotina</taxon>
        <taxon>Dothideomycetes</taxon>
        <taxon>Dothideomycetidae</taxon>
        <taxon>Dothideales</taxon>
        <taxon>Saccotheciaceae</taxon>
        <taxon>Aureobasidium</taxon>
    </lineage>
</organism>
<dbReference type="GeneID" id="40745855"/>
<evidence type="ECO:0000256" key="1">
    <source>
        <dbReference type="SAM" id="SignalP"/>
    </source>
</evidence>
<dbReference type="HOGENOM" id="CLU_1916666_0_0_1"/>
<dbReference type="Proteomes" id="UP000030706">
    <property type="component" value="Unassembled WGS sequence"/>
</dbReference>